<dbReference type="Pfam" id="PF07729">
    <property type="entry name" value="FCD"/>
    <property type="match status" value="1"/>
</dbReference>
<dbReference type="InterPro" id="IPR036390">
    <property type="entry name" value="WH_DNA-bd_sf"/>
</dbReference>
<dbReference type="EMBL" id="CP002364">
    <property type="protein sequence ID" value="ADW18068.1"/>
    <property type="molecule type" value="Genomic_DNA"/>
</dbReference>
<dbReference type="PROSITE" id="PS50949">
    <property type="entry name" value="HTH_GNTR"/>
    <property type="match status" value="1"/>
</dbReference>
<protein>
    <submittedName>
        <fullName evidence="5">GntR domain protein</fullName>
    </submittedName>
</protein>
<dbReference type="InterPro" id="IPR008920">
    <property type="entry name" value="TF_FadR/GntR_C"/>
</dbReference>
<dbReference type="InterPro" id="IPR000524">
    <property type="entry name" value="Tscrpt_reg_HTH_GntR"/>
</dbReference>
<keyword evidence="6" id="KW-1185">Reference proteome</keyword>
<evidence type="ECO:0000313" key="5">
    <source>
        <dbReference type="EMBL" id="ADW18068.1"/>
    </source>
</evidence>
<keyword evidence="1" id="KW-0805">Transcription regulation</keyword>
<dbReference type="GO" id="GO:0003677">
    <property type="term" value="F:DNA binding"/>
    <property type="evidence" value="ECO:0007669"/>
    <property type="project" value="UniProtKB-KW"/>
</dbReference>
<dbReference type="SMART" id="SM00895">
    <property type="entry name" value="FCD"/>
    <property type="match status" value="1"/>
</dbReference>
<dbReference type="CDD" id="cd07377">
    <property type="entry name" value="WHTH_GntR"/>
    <property type="match status" value="1"/>
</dbReference>
<gene>
    <name evidence="5" type="ordered locus">Despr_1920</name>
</gene>
<dbReference type="Proteomes" id="UP000006365">
    <property type="component" value="Chromosome"/>
</dbReference>
<dbReference type="Pfam" id="PF00392">
    <property type="entry name" value="GntR"/>
    <property type="match status" value="1"/>
</dbReference>
<dbReference type="KEGG" id="dpr:Despr_1920"/>
<dbReference type="Gene3D" id="1.10.10.10">
    <property type="entry name" value="Winged helix-like DNA-binding domain superfamily/Winged helix DNA-binding domain"/>
    <property type="match status" value="1"/>
</dbReference>
<evidence type="ECO:0000256" key="1">
    <source>
        <dbReference type="ARBA" id="ARBA00023015"/>
    </source>
</evidence>
<accession>A0A7U3YMP9</accession>
<proteinExistence type="predicted"/>
<dbReference type="AlphaFoldDB" id="A0A7U3YMP9"/>
<dbReference type="PANTHER" id="PTHR43537">
    <property type="entry name" value="TRANSCRIPTIONAL REGULATOR, GNTR FAMILY"/>
    <property type="match status" value="1"/>
</dbReference>
<dbReference type="Gene3D" id="1.20.120.530">
    <property type="entry name" value="GntR ligand-binding domain-like"/>
    <property type="match status" value="1"/>
</dbReference>
<dbReference type="InterPro" id="IPR011711">
    <property type="entry name" value="GntR_C"/>
</dbReference>
<feature type="domain" description="HTH gntR-type" evidence="4">
    <location>
        <begin position="9"/>
        <end position="77"/>
    </location>
</feature>
<dbReference type="GO" id="GO:0003700">
    <property type="term" value="F:DNA-binding transcription factor activity"/>
    <property type="evidence" value="ECO:0007669"/>
    <property type="project" value="InterPro"/>
</dbReference>
<organism evidence="5 6">
    <name type="scientific">Desulfobulbus propionicus (strain ATCC 33891 / DSM 2032 / VKM B-1956 / 1pr3)</name>
    <dbReference type="NCBI Taxonomy" id="577650"/>
    <lineage>
        <taxon>Bacteria</taxon>
        <taxon>Pseudomonadati</taxon>
        <taxon>Thermodesulfobacteriota</taxon>
        <taxon>Desulfobulbia</taxon>
        <taxon>Desulfobulbales</taxon>
        <taxon>Desulfobulbaceae</taxon>
        <taxon>Desulfobulbus</taxon>
    </lineage>
</organism>
<dbReference type="SUPFAM" id="SSF46785">
    <property type="entry name" value="Winged helix' DNA-binding domain"/>
    <property type="match status" value="1"/>
</dbReference>
<name>A0A7U3YMP9_DESPD</name>
<keyword evidence="2" id="KW-0238">DNA-binding</keyword>
<dbReference type="RefSeq" id="WP_015724608.1">
    <property type="nucleotide sequence ID" value="NC_014972.1"/>
</dbReference>
<dbReference type="SMART" id="SM00345">
    <property type="entry name" value="HTH_GNTR"/>
    <property type="match status" value="1"/>
</dbReference>
<keyword evidence="3" id="KW-0804">Transcription</keyword>
<dbReference type="PANTHER" id="PTHR43537:SF5">
    <property type="entry name" value="UXU OPERON TRANSCRIPTIONAL REGULATOR"/>
    <property type="match status" value="1"/>
</dbReference>
<evidence type="ECO:0000259" key="4">
    <source>
        <dbReference type="PROSITE" id="PS50949"/>
    </source>
</evidence>
<sequence length="234" mass="25423">MPATKEEKKYAYRAIIDRIESMIADGELAPGDRLPPERKLAESLGVSRGSLRQAFHILAERGIIESRQGDGTYLLAPLGGGCSAEAILDAIGEQSGFVHDIIEFRQMIEPLIAALAARRITPEALGRLKIVACDQQRAVIAGREEDSLDAEFHRLLAAGTGNQVVIQVMTTIQSILNESRSTWLQTSARRHASVEGHLRIIDALEAGDAEAAGAAMHDHLAEIERAIFDEPPTE</sequence>
<dbReference type="InterPro" id="IPR036388">
    <property type="entry name" value="WH-like_DNA-bd_sf"/>
</dbReference>
<evidence type="ECO:0000256" key="2">
    <source>
        <dbReference type="ARBA" id="ARBA00023125"/>
    </source>
</evidence>
<dbReference type="PRINTS" id="PR00035">
    <property type="entry name" value="HTHGNTR"/>
</dbReference>
<evidence type="ECO:0000313" key="6">
    <source>
        <dbReference type="Proteomes" id="UP000006365"/>
    </source>
</evidence>
<reference evidence="5 6" key="1">
    <citation type="journal article" date="2011" name="Stand. Genomic Sci.">
        <title>Complete genome sequence of Desulfobulbus propionicus type strain (1pr3).</title>
        <authorList>
            <person name="Pagani I."/>
            <person name="Lapidus A."/>
            <person name="Nolan M."/>
            <person name="Lucas S."/>
            <person name="Hammon N."/>
            <person name="Deshpande S."/>
            <person name="Cheng J.F."/>
            <person name="Chertkov O."/>
            <person name="Davenport K."/>
            <person name="Tapia R."/>
            <person name="Han C."/>
            <person name="Goodwin L."/>
            <person name="Pitluck S."/>
            <person name="Liolios K."/>
            <person name="Mavromatis K."/>
            <person name="Ivanova N."/>
            <person name="Mikhailova N."/>
            <person name="Pati A."/>
            <person name="Chen A."/>
            <person name="Palaniappan K."/>
            <person name="Land M."/>
            <person name="Hauser L."/>
            <person name="Chang Y.J."/>
            <person name="Jeffries C.D."/>
            <person name="Detter J.C."/>
            <person name="Brambilla E."/>
            <person name="Kannan K.P."/>
            <person name="Djao O.D."/>
            <person name="Rohde M."/>
            <person name="Pukall R."/>
            <person name="Spring S."/>
            <person name="Goker M."/>
            <person name="Sikorski J."/>
            <person name="Woyke T."/>
            <person name="Bristow J."/>
            <person name="Eisen J.A."/>
            <person name="Markowitz V."/>
            <person name="Hugenholtz P."/>
            <person name="Kyrpides N.C."/>
            <person name="Klenk H.P."/>
        </authorList>
    </citation>
    <scope>NUCLEOTIDE SEQUENCE [LARGE SCALE GENOMIC DNA]</scope>
    <source>
        <strain evidence="6">ATCC 33891 / DSM 2032 / 1pr3</strain>
    </source>
</reference>
<dbReference type="SUPFAM" id="SSF48008">
    <property type="entry name" value="GntR ligand-binding domain-like"/>
    <property type="match status" value="1"/>
</dbReference>
<evidence type="ECO:0000256" key="3">
    <source>
        <dbReference type="ARBA" id="ARBA00023163"/>
    </source>
</evidence>